<protein>
    <submittedName>
        <fullName evidence="2">Uncharacterized protein</fullName>
    </submittedName>
</protein>
<feature type="signal peptide" evidence="1">
    <location>
        <begin position="1"/>
        <end position="22"/>
    </location>
</feature>
<reference evidence="2" key="2">
    <citation type="submission" date="2023-07" db="EMBL/GenBank/DDBJ databases">
        <authorList>
            <person name="Shen H."/>
        </authorList>
    </citation>
    <scope>NUCLEOTIDE SEQUENCE</scope>
    <source>
        <strain evidence="2">TNR-22</strain>
    </source>
</reference>
<accession>A0ABT8YF35</accession>
<dbReference type="Proteomes" id="UP001174932">
    <property type="component" value="Unassembled WGS sequence"/>
</dbReference>
<evidence type="ECO:0000313" key="3">
    <source>
        <dbReference type="Proteomes" id="UP001174932"/>
    </source>
</evidence>
<comment type="caution">
    <text evidence="2">The sequence shown here is derived from an EMBL/GenBank/DDBJ whole genome shotgun (WGS) entry which is preliminary data.</text>
</comment>
<dbReference type="RefSeq" id="WP_304374126.1">
    <property type="nucleotide sequence ID" value="NZ_JAUOZU010000001.1"/>
</dbReference>
<dbReference type="EMBL" id="JAUOZU010000001">
    <property type="protein sequence ID" value="MDO6962342.1"/>
    <property type="molecule type" value="Genomic_DNA"/>
</dbReference>
<keyword evidence="3" id="KW-1185">Reference proteome</keyword>
<sequence length="157" mass="17154">MKRFLTGLALIAGMLAAFPAQAADDALIQRATERERATFGPACGEMSFLPEAFIVGDFSKDGNDDVIVNAAVVSCGGAIGSECNDFGCPFRIYVQADDGKLNYVTQVRAFDMKQGYLYGIRNLKFRIKGKHCQKLGRSSCTIITRIENRELVTIATE</sequence>
<gene>
    <name evidence="2" type="ORF">Q4481_00145</name>
</gene>
<proteinExistence type="predicted"/>
<evidence type="ECO:0000313" key="2">
    <source>
        <dbReference type="EMBL" id="MDO6962342.1"/>
    </source>
</evidence>
<name>A0ABT8YF35_9HYPH</name>
<evidence type="ECO:0000256" key="1">
    <source>
        <dbReference type="SAM" id="SignalP"/>
    </source>
</evidence>
<keyword evidence="1" id="KW-0732">Signal</keyword>
<feature type="chain" id="PRO_5047061373" evidence="1">
    <location>
        <begin position="23"/>
        <end position="157"/>
    </location>
</feature>
<organism evidence="2 3">
    <name type="scientific">Rhizobium alvei</name>
    <dbReference type="NCBI Taxonomy" id="1132659"/>
    <lineage>
        <taxon>Bacteria</taxon>
        <taxon>Pseudomonadati</taxon>
        <taxon>Pseudomonadota</taxon>
        <taxon>Alphaproteobacteria</taxon>
        <taxon>Hyphomicrobiales</taxon>
        <taxon>Rhizobiaceae</taxon>
        <taxon>Rhizobium/Agrobacterium group</taxon>
        <taxon>Rhizobium</taxon>
    </lineage>
</organism>
<reference evidence="2" key="1">
    <citation type="journal article" date="2015" name="Int. J. Syst. Evol. Microbiol.">
        <title>Rhizobium alvei sp. nov., isolated from a freshwater river.</title>
        <authorList>
            <person name="Sheu S.Y."/>
            <person name="Huang H.W."/>
            <person name="Young C.C."/>
            <person name="Chen W.M."/>
        </authorList>
    </citation>
    <scope>NUCLEOTIDE SEQUENCE</scope>
    <source>
        <strain evidence="2">TNR-22</strain>
    </source>
</reference>